<protein>
    <recommendedName>
        <fullName evidence="5">MYND-type domain-containing protein</fullName>
    </recommendedName>
</protein>
<dbReference type="PROSITE" id="PS01360">
    <property type="entry name" value="ZF_MYND_1"/>
    <property type="match status" value="1"/>
</dbReference>
<dbReference type="AlphaFoldDB" id="A0AAN6VMB9"/>
<evidence type="ECO:0000256" key="2">
    <source>
        <dbReference type="ARBA" id="ARBA00022771"/>
    </source>
</evidence>
<evidence type="ECO:0000313" key="7">
    <source>
        <dbReference type="Proteomes" id="UP001302745"/>
    </source>
</evidence>
<gene>
    <name evidence="6" type="ORF">C8A00DRAFT_15351</name>
</gene>
<dbReference type="SUPFAM" id="SSF144232">
    <property type="entry name" value="HIT/MYND zinc finger-like"/>
    <property type="match status" value="1"/>
</dbReference>
<evidence type="ECO:0000259" key="5">
    <source>
        <dbReference type="PROSITE" id="PS50865"/>
    </source>
</evidence>
<keyword evidence="1" id="KW-0479">Metal-binding</keyword>
<dbReference type="Proteomes" id="UP001302745">
    <property type="component" value="Unassembled WGS sequence"/>
</dbReference>
<keyword evidence="3" id="KW-0862">Zinc</keyword>
<dbReference type="Gene3D" id="6.10.140.2220">
    <property type="match status" value="1"/>
</dbReference>
<evidence type="ECO:0000256" key="3">
    <source>
        <dbReference type="ARBA" id="ARBA00022833"/>
    </source>
</evidence>
<evidence type="ECO:0000313" key="6">
    <source>
        <dbReference type="EMBL" id="KAK4153416.1"/>
    </source>
</evidence>
<dbReference type="PROSITE" id="PS50865">
    <property type="entry name" value="ZF_MYND_2"/>
    <property type="match status" value="1"/>
</dbReference>
<dbReference type="InterPro" id="IPR002893">
    <property type="entry name" value="Znf_MYND"/>
</dbReference>
<keyword evidence="2 4" id="KW-0863">Zinc-finger</keyword>
<organism evidence="6 7">
    <name type="scientific">Chaetomidium leptoderma</name>
    <dbReference type="NCBI Taxonomy" id="669021"/>
    <lineage>
        <taxon>Eukaryota</taxon>
        <taxon>Fungi</taxon>
        <taxon>Dikarya</taxon>
        <taxon>Ascomycota</taxon>
        <taxon>Pezizomycotina</taxon>
        <taxon>Sordariomycetes</taxon>
        <taxon>Sordariomycetidae</taxon>
        <taxon>Sordariales</taxon>
        <taxon>Chaetomiaceae</taxon>
        <taxon>Chaetomidium</taxon>
    </lineage>
</organism>
<feature type="domain" description="MYND-type" evidence="5">
    <location>
        <begin position="53"/>
        <end position="89"/>
    </location>
</feature>
<comment type="caution">
    <text evidence="6">The sequence shown here is derived from an EMBL/GenBank/DDBJ whole genome shotgun (WGS) entry which is preliminary data.</text>
</comment>
<keyword evidence="7" id="KW-1185">Reference proteome</keyword>
<evidence type="ECO:0000256" key="4">
    <source>
        <dbReference type="PROSITE-ProRule" id="PRU00134"/>
    </source>
</evidence>
<proteinExistence type="predicted"/>
<accession>A0AAN6VMB9</accession>
<dbReference type="Pfam" id="PF01753">
    <property type="entry name" value="zf-MYND"/>
    <property type="match status" value="1"/>
</dbReference>
<sequence>MARKAKKDVVVATHNPDFAAEIKRITFDKEEAVAKLADDIDQDERDNDIAGMCTACEKKAVEFCGKCHCAGYCSRQCQVADWPLHKKVCPDFAGTAALDKRPSPEHRRIIFFPTHSTKPELHWAIHHETPNQSLQFGHPEFGKFSTMSYPEGSAKYEGHMVLNLTHSLGNRRVGHMLTAIAYTLHGCVPAPHSPRLVNQSINALTKPGYIRPYFGSMAVFADARRPNETVPPKIRDISARDVHSIMRLIEGRDCTSIANPTGYHGETIAGLRINDPANEFNVAMGLTTVYDAATVPLSPVWNSDFVIALAFHLGLRWYIRPAHFIGLKSGTTTWRDGNLRYLAHVCTLHVAATTTPTTTPTQGESQGAGAPAYDVVFNYGPFSGSVVILHGSGHRVNVHHVLAFNAYLDEVYVTKTTASKAGFQQFWARYQQTAGGGGGRGLSSCVPSPYRWEKPEVKDRLGVFHPDFVMQKVTGEIRGVWMATIEMMNNRK</sequence>
<reference evidence="6" key="2">
    <citation type="submission" date="2023-05" db="EMBL/GenBank/DDBJ databases">
        <authorList>
            <consortium name="Lawrence Berkeley National Laboratory"/>
            <person name="Steindorff A."/>
            <person name="Hensen N."/>
            <person name="Bonometti L."/>
            <person name="Westerberg I."/>
            <person name="Brannstrom I.O."/>
            <person name="Guillou S."/>
            <person name="Cros-Aarteil S."/>
            <person name="Calhoun S."/>
            <person name="Haridas S."/>
            <person name="Kuo A."/>
            <person name="Mondo S."/>
            <person name="Pangilinan J."/>
            <person name="Riley R."/>
            <person name="Labutti K."/>
            <person name="Andreopoulos B."/>
            <person name="Lipzen A."/>
            <person name="Chen C."/>
            <person name="Yanf M."/>
            <person name="Daum C."/>
            <person name="Ng V."/>
            <person name="Clum A."/>
            <person name="Ohm R."/>
            <person name="Martin F."/>
            <person name="Silar P."/>
            <person name="Natvig D."/>
            <person name="Lalanne C."/>
            <person name="Gautier V."/>
            <person name="Ament-Velasquez S.L."/>
            <person name="Kruys A."/>
            <person name="Hutchinson M.I."/>
            <person name="Powell A.J."/>
            <person name="Barry K."/>
            <person name="Miller A.N."/>
            <person name="Grigoriev I.V."/>
            <person name="Debuchy R."/>
            <person name="Gladieux P."/>
            <person name="Thoren M.H."/>
            <person name="Johannesson H."/>
        </authorList>
    </citation>
    <scope>NUCLEOTIDE SEQUENCE</scope>
    <source>
        <strain evidence="6">CBS 538.74</strain>
    </source>
</reference>
<reference evidence="6" key="1">
    <citation type="journal article" date="2023" name="Mol. Phylogenet. Evol.">
        <title>Genome-scale phylogeny and comparative genomics of the fungal order Sordariales.</title>
        <authorList>
            <person name="Hensen N."/>
            <person name="Bonometti L."/>
            <person name="Westerberg I."/>
            <person name="Brannstrom I.O."/>
            <person name="Guillou S."/>
            <person name="Cros-Aarteil S."/>
            <person name="Calhoun S."/>
            <person name="Haridas S."/>
            <person name="Kuo A."/>
            <person name="Mondo S."/>
            <person name="Pangilinan J."/>
            <person name="Riley R."/>
            <person name="LaButti K."/>
            <person name="Andreopoulos B."/>
            <person name="Lipzen A."/>
            <person name="Chen C."/>
            <person name="Yan M."/>
            <person name="Daum C."/>
            <person name="Ng V."/>
            <person name="Clum A."/>
            <person name="Steindorff A."/>
            <person name="Ohm R.A."/>
            <person name="Martin F."/>
            <person name="Silar P."/>
            <person name="Natvig D.O."/>
            <person name="Lalanne C."/>
            <person name="Gautier V."/>
            <person name="Ament-Velasquez S.L."/>
            <person name="Kruys A."/>
            <person name="Hutchinson M.I."/>
            <person name="Powell A.J."/>
            <person name="Barry K."/>
            <person name="Miller A.N."/>
            <person name="Grigoriev I.V."/>
            <person name="Debuchy R."/>
            <person name="Gladieux P."/>
            <person name="Hiltunen Thoren M."/>
            <person name="Johannesson H."/>
        </authorList>
    </citation>
    <scope>NUCLEOTIDE SEQUENCE</scope>
    <source>
        <strain evidence="6">CBS 538.74</strain>
    </source>
</reference>
<dbReference type="GO" id="GO:0008270">
    <property type="term" value="F:zinc ion binding"/>
    <property type="evidence" value="ECO:0007669"/>
    <property type="project" value="UniProtKB-KW"/>
</dbReference>
<dbReference type="EMBL" id="MU856941">
    <property type="protein sequence ID" value="KAK4153416.1"/>
    <property type="molecule type" value="Genomic_DNA"/>
</dbReference>
<evidence type="ECO:0000256" key="1">
    <source>
        <dbReference type="ARBA" id="ARBA00022723"/>
    </source>
</evidence>
<name>A0AAN6VMB9_9PEZI</name>